<dbReference type="Proteomes" id="UP001176961">
    <property type="component" value="Unassembled WGS sequence"/>
</dbReference>
<evidence type="ECO:0000313" key="3">
    <source>
        <dbReference type="Proteomes" id="UP001176961"/>
    </source>
</evidence>
<reference evidence="2" key="1">
    <citation type="submission" date="2023-07" db="EMBL/GenBank/DDBJ databases">
        <authorList>
            <consortium name="CYATHOMIX"/>
        </authorList>
    </citation>
    <scope>NUCLEOTIDE SEQUENCE</scope>
    <source>
        <strain evidence="2">N/A</strain>
    </source>
</reference>
<name>A0AA36GNH4_CYLNA</name>
<sequence>MHTCWLLILLFFYGCHSRKRGYRPKPVRKIDDDYDDDEAPEKSREAFKRREHSAVTPEKIQTCFKQEQFIHANHEDYFNSTRKRVNEAPVRVLGIATDCVVYFGWLHLIRTSKASRNVFVEGYKDACIGFKPFILRSTNDGKKELLFVAVKRSGRRMLVQSIASSLTVSEKPASMLGGMMLMLMNPYSRHEQFLSNEFPPDFTYIACTNLLFNIYIMGYSSAKTRLLELKIGIDKYRNLVPFITTNVIEVDPLIHPPIFGADLVPAYDFKWGKSLTSGFIFVRQHYEHGQPQNGLYSAVGIPMASLLSRSFGGSGPRLNYYGHLYQDNHFTAYHNRHCKFLGSFMFFNQYAYLNWTPATLPSVELELSKATRSRFFNHL</sequence>
<keyword evidence="3" id="KW-1185">Reference proteome</keyword>
<keyword evidence="1" id="KW-0732">Signal</keyword>
<feature type="non-terminal residue" evidence="2">
    <location>
        <position position="1"/>
    </location>
</feature>
<gene>
    <name evidence="2" type="ORF">CYNAS_LOCUS7335</name>
</gene>
<dbReference type="EMBL" id="CATQJL010000112">
    <property type="protein sequence ID" value="CAJ0595352.1"/>
    <property type="molecule type" value="Genomic_DNA"/>
</dbReference>
<organism evidence="2 3">
    <name type="scientific">Cylicocyclus nassatus</name>
    <name type="common">Nematode worm</name>
    <dbReference type="NCBI Taxonomy" id="53992"/>
    <lineage>
        <taxon>Eukaryota</taxon>
        <taxon>Metazoa</taxon>
        <taxon>Ecdysozoa</taxon>
        <taxon>Nematoda</taxon>
        <taxon>Chromadorea</taxon>
        <taxon>Rhabditida</taxon>
        <taxon>Rhabditina</taxon>
        <taxon>Rhabditomorpha</taxon>
        <taxon>Strongyloidea</taxon>
        <taxon>Strongylidae</taxon>
        <taxon>Cylicocyclus</taxon>
    </lineage>
</organism>
<accession>A0AA36GNH4</accession>
<feature type="signal peptide" evidence="1">
    <location>
        <begin position="1"/>
        <end position="17"/>
    </location>
</feature>
<feature type="chain" id="PRO_5041446165" evidence="1">
    <location>
        <begin position="18"/>
        <end position="379"/>
    </location>
</feature>
<protein>
    <submittedName>
        <fullName evidence="2">Uncharacterized protein</fullName>
    </submittedName>
</protein>
<evidence type="ECO:0000256" key="1">
    <source>
        <dbReference type="SAM" id="SignalP"/>
    </source>
</evidence>
<proteinExistence type="predicted"/>
<evidence type="ECO:0000313" key="2">
    <source>
        <dbReference type="EMBL" id="CAJ0595352.1"/>
    </source>
</evidence>
<comment type="caution">
    <text evidence="2">The sequence shown here is derived from an EMBL/GenBank/DDBJ whole genome shotgun (WGS) entry which is preliminary data.</text>
</comment>
<dbReference type="AlphaFoldDB" id="A0AA36GNH4"/>